<keyword evidence="2" id="KW-1185">Reference proteome</keyword>
<gene>
    <name evidence="1" type="ORF">EV186_103222</name>
</gene>
<reference evidence="1 2" key="1">
    <citation type="submission" date="2019-03" db="EMBL/GenBank/DDBJ databases">
        <title>Genomic Encyclopedia of Type Strains, Phase IV (KMG-IV): sequencing the most valuable type-strain genomes for metagenomic binning, comparative biology and taxonomic classification.</title>
        <authorList>
            <person name="Goeker M."/>
        </authorList>
    </citation>
    <scope>NUCLEOTIDE SEQUENCE [LARGE SCALE GENOMIC DNA]</scope>
    <source>
        <strain evidence="1 2">DSM 45361</strain>
    </source>
</reference>
<dbReference type="Proteomes" id="UP000295444">
    <property type="component" value="Unassembled WGS sequence"/>
</dbReference>
<proteinExistence type="predicted"/>
<comment type="caution">
    <text evidence="1">The sequence shown here is derived from an EMBL/GenBank/DDBJ whole genome shotgun (WGS) entry which is preliminary data.</text>
</comment>
<name>A0A4R6SB37_LABRH</name>
<dbReference type="EMBL" id="SNXZ01000003">
    <property type="protein sequence ID" value="TDP97259.1"/>
    <property type="molecule type" value="Genomic_DNA"/>
</dbReference>
<sequence>MTTLTILLLVLAITLLALRHTRPEGGWPGAHDVEDRDADRMRMELRARY</sequence>
<evidence type="ECO:0000313" key="1">
    <source>
        <dbReference type="EMBL" id="TDP97259.1"/>
    </source>
</evidence>
<protein>
    <submittedName>
        <fullName evidence="1">Uncharacterized protein</fullName>
    </submittedName>
</protein>
<dbReference type="AlphaFoldDB" id="A0A4R6SB37"/>
<organism evidence="1 2">
    <name type="scientific">Labedaea rhizosphaerae</name>
    <dbReference type="NCBI Taxonomy" id="598644"/>
    <lineage>
        <taxon>Bacteria</taxon>
        <taxon>Bacillati</taxon>
        <taxon>Actinomycetota</taxon>
        <taxon>Actinomycetes</taxon>
        <taxon>Pseudonocardiales</taxon>
        <taxon>Pseudonocardiaceae</taxon>
        <taxon>Labedaea</taxon>
    </lineage>
</organism>
<accession>A0A4R6SB37</accession>
<dbReference type="RefSeq" id="WP_166659224.1">
    <property type="nucleotide sequence ID" value="NZ_SNXZ01000003.1"/>
</dbReference>
<evidence type="ECO:0000313" key="2">
    <source>
        <dbReference type="Proteomes" id="UP000295444"/>
    </source>
</evidence>